<evidence type="ECO:0000259" key="2">
    <source>
        <dbReference type="Pfam" id="PF11929"/>
    </source>
</evidence>
<sequence length="481" mass="55293">MANNCSYNELMELYKDYCNTIDEIYKLSTCNEEEINKIYNDIKSKLIQTGLLSPDEVLQAVLYASYYNNRYNKSYLSICKKIYDENTEYINIYENVLEKITLRCSLMDVYEENTIYRAIMYDDLISLIKFTELEGFDKDQKLKSRLFEPEPVSLLELCCYYGAVNCFKLLRTKFNLKITEECLDFSFLSGKPDIISECLKKRMPDAISMKHAIISRNLDFICFLNNEYNIEISYEFCSQFHNLQAFFIYLDQTKDINKCFVCSPCFGIPSLCEYFLSHGADINANAFGFKTILHMSTICCKTKVVEALLTHGVEIDAKDCYQKTAVFYAIEREYNDIAELLITHGADVNLFDIDNYAALHIAASKQNKSIVELLISHGALINAQDESGFTPLHHATICFRIEIAEFLILNGADVNIKDKHGSTPLIYASNNSINVIAELLISHGADVNTTDQYGRTPLHYSSIYHNDYLKELLLHMEQILI</sequence>
<evidence type="ECO:0000313" key="3">
    <source>
        <dbReference type="EMBL" id="EAY22941.1"/>
    </source>
</evidence>
<dbReference type="Pfam" id="PF11929">
    <property type="entry name" value="DUF3447"/>
    <property type="match status" value="1"/>
</dbReference>
<feature type="domain" description="DUF3447" evidence="2">
    <location>
        <begin position="174"/>
        <end position="249"/>
    </location>
</feature>
<reference evidence="3" key="1">
    <citation type="submission" date="2006-10" db="EMBL/GenBank/DDBJ databases">
        <authorList>
            <person name="Amadeo P."/>
            <person name="Zhao Q."/>
            <person name="Wortman J."/>
            <person name="Fraser-Liggett C."/>
            <person name="Carlton J."/>
        </authorList>
    </citation>
    <scope>NUCLEOTIDE SEQUENCE</scope>
    <source>
        <strain evidence="3">G3</strain>
    </source>
</reference>
<gene>
    <name evidence="3" type="ORF">TVAG_076880</name>
</gene>
<dbReference type="PANTHER" id="PTHR24182">
    <property type="entry name" value="ANKYRIN REPEAT AND SOCS BOX CONTAINING 4"/>
    <property type="match status" value="1"/>
</dbReference>
<accession>A2D9T5</accession>
<protein>
    <submittedName>
        <fullName evidence="3">Ankyrin repeat protein, putative</fullName>
    </submittedName>
</protein>
<dbReference type="VEuPathDB" id="TrichDB:TVAG_076880"/>
<dbReference type="eggNOG" id="KOG0192">
    <property type="taxonomic scope" value="Eukaryota"/>
</dbReference>
<dbReference type="AlphaFoldDB" id="A2D9T5"/>
<dbReference type="RefSeq" id="XP_001583927.1">
    <property type="nucleotide sequence ID" value="XM_001583877.1"/>
</dbReference>
<dbReference type="SMART" id="SM00248">
    <property type="entry name" value="ANK"/>
    <property type="match status" value="6"/>
</dbReference>
<dbReference type="OrthoDB" id="194358at2759"/>
<dbReference type="SUPFAM" id="SSF48403">
    <property type="entry name" value="Ankyrin repeat"/>
    <property type="match status" value="1"/>
</dbReference>
<reference evidence="3" key="2">
    <citation type="journal article" date="2007" name="Science">
        <title>Draft genome sequence of the sexually transmitted pathogen Trichomonas vaginalis.</title>
        <authorList>
            <person name="Carlton J.M."/>
            <person name="Hirt R.P."/>
            <person name="Silva J.C."/>
            <person name="Delcher A.L."/>
            <person name="Schatz M."/>
            <person name="Zhao Q."/>
            <person name="Wortman J.R."/>
            <person name="Bidwell S.L."/>
            <person name="Alsmark U.C.M."/>
            <person name="Besteiro S."/>
            <person name="Sicheritz-Ponten T."/>
            <person name="Noel C.J."/>
            <person name="Dacks J.B."/>
            <person name="Foster P.G."/>
            <person name="Simillion C."/>
            <person name="Van de Peer Y."/>
            <person name="Miranda-Saavedra D."/>
            <person name="Barton G.J."/>
            <person name="Westrop G.D."/>
            <person name="Mueller S."/>
            <person name="Dessi D."/>
            <person name="Fiori P.L."/>
            <person name="Ren Q."/>
            <person name="Paulsen I."/>
            <person name="Zhang H."/>
            <person name="Bastida-Corcuera F.D."/>
            <person name="Simoes-Barbosa A."/>
            <person name="Brown M.T."/>
            <person name="Hayes R.D."/>
            <person name="Mukherjee M."/>
            <person name="Okumura C.Y."/>
            <person name="Schneider R."/>
            <person name="Smith A.J."/>
            <person name="Vanacova S."/>
            <person name="Villalvazo M."/>
            <person name="Haas B.J."/>
            <person name="Pertea M."/>
            <person name="Feldblyum T.V."/>
            <person name="Utterback T.R."/>
            <person name="Shu C.L."/>
            <person name="Osoegawa K."/>
            <person name="de Jong P.J."/>
            <person name="Hrdy I."/>
            <person name="Horvathova L."/>
            <person name="Zubacova Z."/>
            <person name="Dolezal P."/>
            <person name="Malik S.B."/>
            <person name="Logsdon J.M. Jr."/>
            <person name="Henze K."/>
            <person name="Gupta A."/>
            <person name="Wang C.C."/>
            <person name="Dunne R.L."/>
            <person name="Upcroft J.A."/>
            <person name="Upcroft P."/>
            <person name="White O."/>
            <person name="Salzberg S.L."/>
            <person name="Tang P."/>
            <person name="Chiu C.-H."/>
            <person name="Lee Y.-S."/>
            <person name="Embley T.M."/>
            <person name="Coombs G.H."/>
            <person name="Mottram J.C."/>
            <person name="Tachezy J."/>
            <person name="Fraser-Liggett C.M."/>
            <person name="Johnson P.J."/>
        </authorList>
    </citation>
    <scope>NUCLEOTIDE SEQUENCE [LARGE SCALE GENOMIC DNA]</scope>
    <source>
        <strain evidence="3">G3</strain>
    </source>
</reference>
<keyword evidence="1" id="KW-0040">ANK repeat</keyword>
<dbReference type="PROSITE" id="PS50088">
    <property type="entry name" value="ANK_REPEAT"/>
    <property type="match status" value="4"/>
</dbReference>
<organism evidence="3 4">
    <name type="scientific">Trichomonas vaginalis (strain ATCC PRA-98 / G3)</name>
    <dbReference type="NCBI Taxonomy" id="412133"/>
    <lineage>
        <taxon>Eukaryota</taxon>
        <taxon>Metamonada</taxon>
        <taxon>Parabasalia</taxon>
        <taxon>Trichomonadida</taxon>
        <taxon>Trichomonadidae</taxon>
        <taxon>Trichomonas</taxon>
    </lineage>
</organism>
<dbReference type="InterPro" id="IPR036770">
    <property type="entry name" value="Ankyrin_rpt-contain_sf"/>
</dbReference>
<dbReference type="Pfam" id="PF12796">
    <property type="entry name" value="Ank_2"/>
    <property type="match status" value="2"/>
</dbReference>
<dbReference type="EMBL" id="DS113181">
    <property type="protein sequence ID" value="EAY22941.1"/>
    <property type="molecule type" value="Genomic_DNA"/>
</dbReference>
<feature type="repeat" description="ANK" evidence="1">
    <location>
        <begin position="354"/>
        <end position="386"/>
    </location>
</feature>
<dbReference type="PRINTS" id="PR01415">
    <property type="entry name" value="ANKYRIN"/>
</dbReference>
<dbReference type="PROSITE" id="PS50297">
    <property type="entry name" value="ANK_REP_REGION"/>
    <property type="match status" value="3"/>
</dbReference>
<feature type="repeat" description="ANK" evidence="1">
    <location>
        <begin position="387"/>
        <end position="419"/>
    </location>
</feature>
<dbReference type="InterPro" id="IPR002110">
    <property type="entry name" value="Ankyrin_rpt"/>
</dbReference>
<evidence type="ECO:0000256" key="1">
    <source>
        <dbReference type="PROSITE-ProRule" id="PRU00023"/>
    </source>
</evidence>
<keyword evidence="4" id="KW-1185">Reference proteome</keyword>
<dbReference type="Proteomes" id="UP000001542">
    <property type="component" value="Unassembled WGS sequence"/>
</dbReference>
<dbReference type="InterPro" id="IPR020683">
    <property type="entry name" value="DUF3447"/>
</dbReference>
<dbReference type="PANTHER" id="PTHR24182:SF13">
    <property type="entry name" value="LD18443P"/>
    <property type="match status" value="1"/>
</dbReference>
<dbReference type="InParanoid" id="A2D9T5"/>
<name>A2D9T5_TRIV3</name>
<dbReference type="STRING" id="5722.A2D9T5"/>
<dbReference type="KEGG" id="tva:5468500"/>
<dbReference type="Pfam" id="PF00023">
    <property type="entry name" value="Ank"/>
    <property type="match status" value="1"/>
</dbReference>
<dbReference type="VEuPathDB" id="TrichDB:TVAGG3_0291530"/>
<feature type="repeat" description="ANK" evidence="1">
    <location>
        <begin position="420"/>
        <end position="452"/>
    </location>
</feature>
<proteinExistence type="predicted"/>
<dbReference type="Gene3D" id="1.25.40.20">
    <property type="entry name" value="Ankyrin repeat-containing domain"/>
    <property type="match status" value="3"/>
</dbReference>
<dbReference type="SMR" id="A2D9T5"/>
<feature type="repeat" description="ANK" evidence="1">
    <location>
        <begin position="321"/>
        <end position="353"/>
    </location>
</feature>
<evidence type="ECO:0000313" key="4">
    <source>
        <dbReference type="Proteomes" id="UP000001542"/>
    </source>
</evidence>